<dbReference type="Gene3D" id="3.30.420.10">
    <property type="entry name" value="Ribonuclease H-like superfamily/Ribonuclease H"/>
    <property type="match status" value="1"/>
</dbReference>
<gene>
    <name evidence="2" type="ORF">DES43_11663</name>
</gene>
<reference evidence="2 3" key="1">
    <citation type="submission" date="2019-03" db="EMBL/GenBank/DDBJ databases">
        <title>Genomic Encyclopedia of Type Strains, Phase IV (KMG-IV): sequencing the most valuable type-strain genomes for metagenomic binning, comparative biology and taxonomic classification.</title>
        <authorList>
            <person name="Goeker M."/>
        </authorList>
    </citation>
    <scope>NUCLEOTIDE SEQUENCE [LARGE SCALE GENOMIC DNA]</scope>
    <source>
        <strain evidence="2 3">DSM 11603</strain>
    </source>
</reference>
<keyword evidence="3" id="KW-1185">Reference proteome</keyword>
<proteinExistence type="predicted"/>
<dbReference type="PANTHER" id="PTHR46564:SF1">
    <property type="entry name" value="TRANSPOSASE"/>
    <property type="match status" value="1"/>
</dbReference>
<dbReference type="GO" id="GO:0003676">
    <property type="term" value="F:nucleic acid binding"/>
    <property type="evidence" value="ECO:0007669"/>
    <property type="project" value="InterPro"/>
</dbReference>
<sequence>MHKNPGRLIFIDETSIKTNMTPTRGRSKKGERLQADAPFGKWHTQTFIAGLRCDAITAPFVVDGAMDGDKFDTYVRTQLAPTLRPGDVVIWDNLNVHKSPRAAASIAERKAWLLFLPRYSPDFNPIEMAFAKLKTLLRKEKARSYDELWRAVGKIYHLFSPQECWNYFKEAGCVAV</sequence>
<organism evidence="2 3">
    <name type="scientific">Aquamicrobium defluvii</name>
    <dbReference type="NCBI Taxonomy" id="69279"/>
    <lineage>
        <taxon>Bacteria</taxon>
        <taxon>Pseudomonadati</taxon>
        <taxon>Pseudomonadota</taxon>
        <taxon>Alphaproteobacteria</taxon>
        <taxon>Hyphomicrobiales</taxon>
        <taxon>Phyllobacteriaceae</taxon>
        <taxon>Aquamicrobium</taxon>
    </lineage>
</organism>
<protein>
    <submittedName>
        <fullName evidence="2">Transposase</fullName>
    </submittedName>
</protein>
<accession>A0A4R6YE45</accession>
<evidence type="ECO:0000313" key="2">
    <source>
        <dbReference type="EMBL" id="TDR34158.1"/>
    </source>
</evidence>
<evidence type="ECO:0000313" key="3">
    <source>
        <dbReference type="Proteomes" id="UP000294958"/>
    </source>
</evidence>
<dbReference type="NCBIfam" id="NF033545">
    <property type="entry name" value="transpos_IS630"/>
    <property type="match status" value="1"/>
</dbReference>
<dbReference type="InterPro" id="IPR036397">
    <property type="entry name" value="RNaseH_sf"/>
</dbReference>
<evidence type="ECO:0000259" key="1">
    <source>
        <dbReference type="Pfam" id="PF13358"/>
    </source>
</evidence>
<dbReference type="Proteomes" id="UP000294958">
    <property type="component" value="Unassembled WGS sequence"/>
</dbReference>
<dbReference type="EMBL" id="SNZF01000016">
    <property type="protein sequence ID" value="TDR34158.1"/>
    <property type="molecule type" value="Genomic_DNA"/>
</dbReference>
<feature type="domain" description="Tc1-like transposase DDE" evidence="1">
    <location>
        <begin position="7"/>
        <end position="148"/>
    </location>
</feature>
<dbReference type="InterPro" id="IPR038717">
    <property type="entry name" value="Tc1-like_DDE_dom"/>
</dbReference>
<dbReference type="Pfam" id="PF13358">
    <property type="entry name" value="DDE_3"/>
    <property type="match status" value="1"/>
</dbReference>
<dbReference type="PANTHER" id="PTHR46564">
    <property type="entry name" value="TRANSPOSASE"/>
    <property type="match status" value="1"/>
</dbReference>
<dbReference type="InterPro" id="IPR047655">
    <property type="entry name" value="Transpos_IS630-like"/>
</dbReference>
<comment type="caution">
    <text evidence="2">The sequence shown here is derived from an EMBL/GenBank/DDBJ whole genome shotgun (WGS) entry which is preliminary data.</text>
</comment>
<name>A0A4R6YE45_9HYPH</name>
<dbReference type="AlphaFoldDB" id="A0A4R6YE45"/>